<dbReference type="Proteomes" id="UP000018144">
    <property type="component" value="Unassembled WGS sequence"/>
</dbReference>
<evidence type="ECO:0000313" key="2">
    <source>
        <dbReference type="EMBL" id="CCX08612.1"/>
    </source>
</evidence>
<dbReference type="EMBL" id="HF935425">
    <property type="protein sequence ID" value="CCX08612.1"/>
    <property type="molecule type" value="Genomic_DNA"/>
</dbReference>
<sequence>MILTPLLSASLISLLSLTAAEPVPPPIDDVPPQYKTCRYPGWPTAVLNFEHLPNEAWQTYFGLNWTGWSGYRTHSNSPSGWIPIPSNATTLYSESGPGMTELTLKGGGAPKEFTDVFSLWYNYRTIPPGEGRTKILFKGYYQGMFVKTIEAITDTADDGIWRHVCFDWTSGQMIWKRIDELRIELPPCGRERCRRKVFEVDDIWVRRIWL</sequence>
<dbReference type="AlphaFoldDB" id="U4L145"/>
<name>U4L145_PYROM</name>
<protein>
    <submittedName>
        <fullName evidence="2">Uncharacterized protein</fullName>
    </submittedName>
</protein>
<evidence type="ECO:0000313" key="3">
    <source>
        <dbReference type="Proteomes" id="UP000018144"/>
    </source>
</evidence>
<feature type="chain" id="PRO_5004651578" evidence="1">
    <location>
        <begin position="21"/>
        <end position="210"/>
    </location>
</feature>
<feature type="signal peptide" evidence="1">
    <location>
        <begin position="1"/>
        <end position="20"/>
    </location>
</feature>
<proteinExistence type="predicted"/>
<evidence type="ECO:0000256" key="1">
    <source>
        <dbReference type="SAM" id="SignalP"/>
    </source>
</evidence>
<keyword evidence="3" id="KW-1185">Reference proteome</keyword>
<gene>
    <name evidence="2" type="ORF">PCON_08205</name>
</gene>
<accession>U4L145</accession>
<organism evidence="2 3">
    <name type="scientific">Pyronema omphalodes (strain CBS 100304)</name>
    <name type="common">Pyronema confluens</name>
    <dbReference type="NCBI Taxonomy" id="1076935"/>
    <lineage>
        <taxon>Eukaryota</taxon>
        <taxon>Fungi</taxon>
        <taxon>Dikarya</taxon>
        <taxon>Ascomycota</taxon>
        <taxon>Pezizomycotina</taxon>
        <taxon>Pezizomycetes</taxon>
        <taxon>Pezizales</taxon>
        <taxon>Pyronemataceae</taxon>
        <taxon>Pyronema</taxon>
    </lineage>
</organism>
<dbReference type="OrthoDB" id="10282830at2759"/>
<keyword evidence="1" id="KW-0732">Signal</keyword>
<reference evidence="2 3" key="1">
    <citation type="journal article" date="2013" name="PLoS Genet.">
        <title>The genome and development-dependent transcriptomes of Pyronema confluens: a window into fungal evolution.</title>
        <authorList>
            <person name="Traeger S."/>
            <person name="Altegoer F."/>
            <person name="Freitag M."/>
            <person name="Gabaldon T."/>
            <person name="Kempken F."/>
            <person name="Kumar A."/>
            <person name="Marcet-Houben M."/>
            <person name="Poggeler S."/>
            <person name="Stajich J.E."/>
            <person name="Nowrousian M."/>
        </authorList>
    </citation>
    <scope>NUCLEOTIDE SEQUENCE [LARGE SCALE GENOMIC DNA]</scope>
    <source>
        <strain evidence="3">CBS 100304</strain>
        <tissue evidence="2">Vegetative mycelium</tissue>
    </source>
</reference>